<dbReference type="RefSeq" id="WP_212818994.1">
    <property type="nucleotide sequence ID" value="NZ_AP023359.1"/>
</dbReference>
<reference evidence="1" key="1">
    <citation type="submission" date="2020-08" db="EMBL/GenBank/DDBJ databases">
        <title>Whole genome shotgun sequence of Polymorphospora rubra NBRC 101157.</title>
        <authorList>
            <person name="Komaki H."/>
            <person name="Tamura T."/>
        </authorList>
    </citation>
    <scope>NUCLEOTIDE SEQUENCE</scope>
    <source>
        <strain evidence="1">NBRC 101157</strain>
    </source>
</reference>
<proteinExistence type="predicted"/>
<sequence length="291" mass="31712">MTYPLTAFPAVATELFVQQGPSCWLFVVEAVAHARVGRTRYLRAAMNSYPSGDMLDEAMRTQAEPKPGRRTLALRLTAQNLEALLTKLLLWDAGPGGDHRRGMIDKAVVARYARDTLGSTGSVDVLLPNPGPYEVPFVVGEYHKAQQRAAKLVALAAEDTDEVAALLNTGRIEIGGGQAENDAHLGLCEVSVPAYASVRRRFKLRPVDATAVVDFTARPVGEMEATTHAVLFQAYDPKARVVTYKDPNYGNVEIRVSLAQFLAMAGNEVVKLRPFFSDGARKSRLADVLDD</sequence>
<accession>A0A810NB36</accession>
<dbReference type="EMBL" id="AP023359">
    <property type="protein sequence ID" value="BCJ69604.1"/>
    <property type="molecule type" value="Genomic_DNA"/>
</dbReference>
<name>A0A810NB36_9ACTN</name>
<dbReference type="Proteomes" id="UP000680866">
    <property type="component" value="Chromosome"/>
</dbReference>
<evidence type="ECO:0000313" key="1">
    <source>
        <dbReference type="EMBL" id="BCJ69604.1"/>
    </source>
</evidence>
<evidence type="ECO:0000313" key="2">
    <source>
        <dbReference type="Proteomes" id="UP000680866"/>
    </source>
</evidence>
<keyword evidence="2" id="KW-1185">Reference proteome</keyword>
<protein>
    <submittedName>
        <fullName evidence="1">Uncharacterized protein</fullName>
    </submittedName>
</protein>
<organism evidence="1 2">
    <name type="scientific">Polymorphospora rubra</name>
    <dbReference type="NCBI Taxonomy" id="338584"/>
    <lineage>
        <taxon>Bacteria</taxon>
        <taxon>Bacillati</taxon>
        <taxon>Actinomycetota</taxon>
        <taxon>Actinomycetes</taxon>
        <taxon>Micromonosporales</taxon>
        <taxon>Micromonosporaceae</taxon>
        <taxon>Polymorphospora</taxon>
    </lineage>
</organism>
<gene>
    <name evidence="1" type="ORF">Prubr_66250</name>
</gene>
<dbReference type="AlphaFoldDB" id="A0A810NB36"/>
<dbReference type="KEGG" id="pry:Prubr_66250"/>